<accession>A0A9I9CCK7</accession>
<name>A0A9I9CCK7_CUCME</name>
<dbReference type="EnsemblPlants" id="MELO3C000875.2.1">
    <property type="protein sequence ID" value="MELO3C000875.2.1"/>
    <property type="gene ID" value="MELO3C000875.2"/>
</dbReference>
<evidence type="ECO:0000313" key="1">
    <source>
        <dbReference type="EnsemblPlants" id="MELO3C000875.2.1"/>
    </source>
</evidence>
<proteinExistence type="predicted"/>
<dbReference type="Gramene" id="MELO3C000875.2.1">
    <property type="protein sequence ID" value="MELO3C000875.2.1"/>
    <property type="gene ID" value="MELO3C000875.2"/>
</dbReference>
<evidence type="ECO:0008006" key="2">
    <source>
        <dbReference type="Google" id="ProtNLM"/>
    </source>
</evidence>
<dbReference type="AlphaFoldDB" id="A0A9I9CCK7"/>
<sequence length="51" mass="5976">MNLFLQQRIGVGEEVKQWVQQATTSQRQLEEAKRHLTSSWVEKSEQGCCRI</sequence>
<organism evidence="1">
    <name type="scientific">Cucumis melo</name>
    <name type="common">Muskmelon</name>
    <dbReference type="NCBI Taxonomy" id="3656"/>
    <lineage>
        <taxon>Eukaryota</taxon>
        <taxon>Viridiplantae</taxon>
        <taxon>Streptophyta</taxon>
        <taxon>Embryophyta</taxon>
        <taxon>Tracheophyta</taxon>
        <taxon>Spermatophyta</taxon>
        <taxon>Magnoliopsida</taxon>
        <taxon>eudicotyledons</taxon>
        <taxon>Gunneridae</taxon>
        <taxon>Pentapetalae</taxon>
        <taxon>rosids</taxon>
        <taxon>fabids</taxon>
        <taxon>Cucurbitales</taxon>
        <taxon>Cucurbitaceae</taxon>
        <taxon>Benincaseae</taxon>
        <taxon>Cucumis</taxon>
    </lineage>
</organism>
<protein>
    <recommendedName>
        <fullName evidence="2">Glial fibrillary acidic protein-like</fullName>
    </recommendedName>
</protein>
<reference evidence="1" key="1">
    <citation type="submission" date="2023-03" db="UniProtKB">
        <authorList>
            <consortium name="EnsemblPlants"/>
        </authorList>
    </citation>
    <scope>IDENTIFICATION</scope>
</reference>